<gene>
    <name evidence="1" type="ORF">ERS027661_05001</name>
</gene>
<dbReference type="EMBL" id="CNFU01002448">
    <property type="protein sequence ID" value="CKU33208.1"/>
    <property type="molecule type" value="Genomic_DNA"/>
</dbReference>
<protein>
    <submittedName>
        <fullName evidence="1">Uncharacterized protein</fullName>
    </submittedName>
</protein>
<evidence type="ECO:0000313" key="1">
    <source>
        <dbReference type="EMBL" id="CKU33208.1"/>
    </source>
</evidence>
<proteinExistence type="predicted"/>
<sequence length="73" mass="8350">MPKPCFVQLLMKWAWTTLKPKVKQPSTDQNWISRLKLPLEKKKPFLLSNLISCCQNASTSNTSELMAKITVQS</sequence>
<reference evidence="1 2" key="1">
    <citation type="submission" date="2015-03" db="EMBL/GenBank/DDBJ databases">
        <authorList>
            <consortium name="Pathogen Informatics"/>
        </authorList>
    </citation>
    <scope>NUCLEOTIDE SEQUENCE [LARGE SCALE GENOMIC DNA]</scope>
    <source>
        <strain evidence="1 2">Bir 187</strain>
    </source>
</reference>
<dbReference type="AlphaFoldDB" id="A0A655ARB4"/>
<organism evidence="1 2">
    <name type="scientific">Mycobacterium tuberculosis</name>
    <dbReference type="NCBI Taxonomy" id="1773"/>
    <lineage>
        <taxon>Bacteria</taxon>
        <taxon>Bacillati</taxon>
        <taxon>Actinomycetota</taxon>
        <taxon>Actinomycetes</taxon>
        <taxon>Mycobacteriales</taxon>
        <taxon>Mycobacteriaceae</taxon>
        <taxon>Mycobacterium</taxon>
        <taxon>Mycobacterium tuberculosis complex</taxon>
    </lineage>
</organism>
<name>A0A655ARB4_MYCTX</name>
<accession>A0A655ARB4</accession>
<dbReference type="Proteomes" id="UP000049023">
    <property type="component" value="Unassembled WGS sequence"/>
</dbReference>
<evidence type="ECO:0000313" key="2">
    <source>
        <dbReference type="Proteomes" id="UP000049023"/>
    </source>
</evidence>